<protein>
    <submittedName>
        <fullName evidence="2">Uncharacterized protein</fullName>
    </submittedName>
</protein>
<dbReference type="AlphaFoldDB" id="D1CTF0"/>
<evidence type="ECO:0000313" key="2">
    <source>
        <dbReference type="EMBL" id="ABD75104.1"/>
    </source>
</evidence>
<feature type="compositionally biased region" description="Basic and acidic residues" evidence="1">
    <location>
        <begin position="1"/>
        <end position="23"/>
    </location>
</feature>
<organism evidence="2">
    <name type="scientific">Sinorhizobium saheli</name>
    <dbReference type="NCBI Taxonomy" id="36856"/>
    <lineage>
        <taxon>Bacteria</taxon>
        <taxon>Pseudomonadati</taxon>
        <taxon>Pseudomonadota</taxon>
        <taxon>Alphaproteobacteria</taxon>
        <taxon>Hyphomicrobiales</taxon>
        <taxon>Rhizobiaceae</taxon>
        <taxon>Sinorhizobium/Ensifer group</taxon>
        <taxon>Sinorhizobium</taxon>
    </lineage>
</organism>
<evidence type="ECO:0000256" key="1">
    <source>
        <dbReference type="SAM" id="MobiDB-lite"/>
    </source>
</evidence>
<sequence length="39" mass="4508">MDRDSKRIRTGESSSRDGRRAEVRTYLSGHSRRATDQRG</sequence>
<reference evidence="2" key="1">
    <citation type="submission" date="2006-02" db="EMBL/GenBank/DDBJ databases">
        <title>Sampling the accessory genome of the Sinorhizobium genus by suppressive subtractive hybridization.</title>
        <authorList>
            <person name="Moulin L."/>
            <person name="Ghazoui Z."/>
            <person name="Young P."/>
        </authorList>
    </citation>
    <scope>NUCLEOTIDE SEQUENCE</scope>
    <source>
        <strain evidence="2">LMG7837</strain>
    </source>
</reference>
<feature type="region of interest" description="Disordered" evidence="1">
    <location>
        <begin position="1"/>
        <end position="39"/>
    </location>
</feature>
<feature type="non-terminal residue" evidence="2">
    <location>
        <position position="39"/>
    </location>
</feature>
<dbReference type="EMBL" id="DQ403574">
    <property type="protein sequence ID" value="ABD75104.1"/>
    <property type="molecule type" value="Genomic_DNA"/>
</dbReference>
<name>D1CTF0_SINSA</name>
<proteinExistence type="predicted"/>
<accession>D1CTF0</accession>